<feature type="compositionally biased region" description="Basic residues" evidence="1">
    <location>
        <begin position="158"/>
        <end position="169"/>
    </location>
</feature>
<feature type="compositionally biased region" description="Low complexity" evidence="1">
    <location>
        <begin position="216"/>
        <end position="231"/>
    </location>
</feature>
<feature type="compositionally biased region" description="Low complexity" evidence="1">
    <location>
        <begin position="267"/>
        <end position="277"/>
    </location>
</feature>
<evidence type="ECO:0000313" key="3">
    <source>
        <dbReference type="EMBL" id="WWC57538.1"/>
    </source>
</evidence>
<dbReference type="OrthoDB" id="2576622at2759"/>
<dbReference type="STRING" id="1296121.A0A1A6ADZ4"/>
<organism evidence="2">
    <name type="scientific">Kwoniella dejecticola CBS 10117</name>
    <dbReference type="NCBI Taxonomy" id="1296121"/>
    <lineage>
        <taxon>Eukaryota</taxon>
        <taxon>Fungi</taxon>
        <taxon>Dikarya</taxon>
        <taxon>Basidiomycota</taxon>
        <taxon>Agaricomycotina</taxon>
        <taxon>Tremellomycetes</taxon>
        <taxon>Tremellales</taxon>
        <taxon>Cryptococcaceae</taxon>
        <taxon>Kwoniella</taxon>
    </lineage>
</organism>
<evidence type="ECO:0000256" key="1">
    <source>
        <dbReference type="SAM" id="MobiDB-lite"/>
    </source>
</evidence>
<reference evidence="3" key="3">
    <citation type="submission" date="2024-02" db="EMBL/GenBank/DDBJ databases">
        <title>Comparative genomics of Cryptococcus and Kwoniella reveals pathogenesis evolution and contrasting modes of karyotype evolution via chromosome fusion or intercentromeric recombination.</title>
        <authorList>
            <person name="Coelho M.A."/>
            <person name="David-Palma M."/>
            <person name="Shea T."/>
            <person name="Bowers K."/>
            <person name="McGinley-Smith S."/>
            <person name="Mohammad A.W."/>
            <person name="Gnirke A."/>
            <person name="Yurkov A.M."/>
            <person name="Nowrousian M."/>
            <person name="Sun S."/>
            <person name="Cuomo C.A."/>
            <person name="Heitman J."/>
        </authorList>
    </citation>
    <scope>NUCLEOTIDE SEQUENCE</scope>
    <source>
        <strain evidence="3">CBS 10117</strain>
    </source>
</reference>
<feature type="compositionally biased region" description="Basic and acidic residues" evidence="1">
    <location>
        <begin position="1"/>
        <end position="33"/>
    </location>
</feature>
<gene>
    <name evidence="2" type="ORF">I303_00070</name>
    <name evidence="3" type="ORF">I303_100070</name>
</gene>
<name>A0A1A6ADZ4_9TREE</name>
<evidence type="ECO:0000313" key="4">
    <source>
        <dbReference type="Proteomes" id="UP000078595"/>
    </source>
</evidence>
<dbReference type="EMBL" id="KI894027">
    <property type="protein sequence ID" value="OBR88259.1"/>
    <property type="molecule type" value="Genomic_DNA"/>
</dbReference>
<dbReference type="GeneID" id="28963769"/>
<feature type="compositionally biased region" description="Basic and acidic residues" evidence="1">
    <location>
        <begin position="316"/>
        <end position="331"/>
    </location>
</feature>
<sequence length="331" mass="36529">MPLYKLTERRMQKRAREDEDGITEIKAKMREMGENVDGSESEGWSESESDTEDDENDDDDHEDDEEEEEDENEDIEIDVEGLESGSEEDNDGPVDDDDDGQEEEDNASSSSSVFPISLESALTEPIYPSPRNPSEQLCVLCPDKALKSDQMIQVHLGSKGHKRSLKRYSIRLTTNPPEEGTDPREVVESILEAMDAGEQPQQQSSESESKSKSESKSQVPQQQQGIHNGNGNASGSGNGIERKRKRRNEKERKIAKAEKLLSAQKVTTTAATVENTGAGAGAGGLTERSKEEGTTEGEVPKLNRKARRLLGLQNGEIEKKLPESKKISKKA</sequence>
<accession>A0A1A6ADZ4</accession>
<dbReference type="VEuPathDB" id="FungiDB:I303_00070"/>
<dbReference type="Proteomes" id="UP000078595">
    <property type="component" value="Chromosome 1"/>
</dbReference>
<keyword evidence="4" id="KW-1185">Reference proteome</keyword>
<evidence type="ECO:0000313" key="2">
    <source>
        <dbReference type="EMBL" id="OBR88259.1"/>
    </source>
</evidence>
<dbReference type="EMBL" id="CP144530">
    <property type="protein sequence ID" value="WWC57538.1"/>
    <property type="molecule type" value="Genomic_DNA"/>
</dbReference>
<proteinExistence type="predicted"/>
<dbReference type="RefSeq" id="XP_018266101.1">
    <property type="nucleotide sequence ID" value="XM_018403447.1"/>
</dbReference>
<feature type="region of interest" description="Disordered" evidence="1">
    <location>
        <begin position="152"/>
        <end position="331"/>
    </location>
</feature>
<feature type="compositionally biased region" description="Basic and acidic residues" evidence="1">
    <location>
        <begin position="248"/>
        <end position="259"/>
    </location>
</feature>
<reference evidence="3" key="2">
    <citation type="submission" date="2013-07" db="EMBL/GenBank/DDBJ databases">
        <authorList>
            <consortium name="The Broad Institute Genome Sequencing Platform"/>
            <person name="Cuomo C."/>
            <person name="Litvintseva A."/>
            <person name="Chen Y."/>
            <person name="Heitman J."/>
            <person name="Sun S."/>
            <person name="Springer D."/>
            <person name="Dromer F."/>
            <person name="Young S.K."/>
            <person name="Zeng Q."/>
            <person name="Gargeya S."/>
            <person name="Fitzgerald M."/>
            <person name="Abouelleil A."/>
            <person name="Alvarado L."/>
            <person name="Berlin A.M."/>
            <person name="Chapman S.B."/>
            <person name="Dewar J."/>
            <person name="Goldberg J."/>
            <person name="Griggs A."/>
            <person name="Gujja S."/>
            <person name="Hansen M."/>
            <person name="Howarth C."/>
            <person name="Imamovic A."/>
            <person name="Larimer J."/>
            <person name="McCowan C."/>
            <person name="Murphy C."/>
            <person name="Pearson M."/>
            <person name="Priest M."/>
            <person name="Roberts A."/>
            <person name="Saif S."/>
            <person name="Shea T."/>
            <person name="Sykes S."/>
            <person name="Wortman J."/>
            <person name="Nusbaum C."/>
            <person name="Birren B."/>
        </authorList>
    </citation>
    <scope>NUCLEOTIDE SEQUENCE</scope>
    <source>
        <strain evidence="3">CBS 10117</strain>
    </source>
</reference>
<reference evidence="2" key="1">
    <citation type="submission" date="2013-07" db="EMBL/GenBank/DDBJ databases">
        <title>The Genome Sequence of Cryptococcus dejecticola CBS10117.</title>
        <authorList>
            <consortium name="The Broad Institute Genome Sequencing Platform"/>
            <person name="Cuomo C."/>
            <person name="Litvintseva A."/>
            <person name="Chen Y."/>
            <person name="Heitman J."/>
            <person name="Sun S."/>
            <person name="Springer D."/>
            <person name="Dromer F."/>
            <person name="Young S.K."/>
            <person name="Zeng Q."/>
            <person name="Gargeya S."/>
            <person name="Fitzgerald M."/>
            <person name="Abouelleil A."/>
            <person name="Alvarado L."/>
            <person name="Berlin A.M."/>
            <person name="Chapman S.B."/>
            <person name="Dewar J."/>
            <person name="Goldberg J."/>
            <person name="Griggs A."/>
            <person name="Gujja S."/>
            <person name="Hansen M."/>
            <person name="Howarth C."/>
            <person name="Imamovic A."/>
            <person name="Larimer J."/>
            <person name="McCowan C."/>
            <person name="Murphy C."/>
            <person name="Pearson M."/>
            <person name="Priest M."/>
            <person name="Roberts A."/>
            <person name="Saif S."/>
            <person name="Shea T."/>
            <person name="Sykes S."/>
            <person name="Wortman J."/>
            <person name="Nusbaum C."/>
            <person name="Birren B."/>
        </authorList>
    </citation>
    <scope>NUCLEOTIDE SEQUENCE [LARGE SCALE GENOMIC DNA]</scope>
    <source>
        <strain evidence="2">CBS 10117</strain>
    </source>
</reference>
<dbReference type="AlphaFoldDB" id="A0A1A6ADZ4"/>
<feature type="compositionally biased region" description="Acidic residues" evidence="1">
    <location>
        <begin position="37"/>
        <end position="106"/>
    </location>
</feature>
<protein>
    <submittedName>
        <fullName evidence="2">Uncharacterized protein</fullName>
    </submittedName>
</protein>
<feature type="compositionally biased region" description="Basic and acidic residues" evidence="1">
    <location>
        <begin position="287"/>
        <end position="301"/>
    </location>
</feature>
<feature type="region of interest" description="Disordered" evidence="1">
    <location>
        <begin position="1"/>
        <end position="136"/>
    </location>
</feature>
<dbReference type="KEGG" id="kdj:28963769"/>